<proteinExistence type="predicted"/>
<dbReference type="EMBL" id="CADDTS010000049">
    <property type="protein sequence ID" value="CAB1222548.1"/>
    <property type="molecule type" value="Genomic_DNA"/>
</dbReference>
<dbReference type="AlphaFoldDB" id="A0A811GE90"/>
<name>A0A811GE90_9GAMM</name>
<evidence type="ECO:0000313" key="2">
    <source>
        <dbReference type="EMBL" id="CAB1222548.1"/>
    </source>
</evidence>
<gene>
    <name evidence="2" type="ORF">SFB21_3147</name>
</gene>
<feature type="chain" id="PRO_5032450393" evidence="1">
    <location>
        <begin position="28"/>
        <end position="69"/>
    </location>
</feature>
<organism evidence="2 3">
    <name type="scientific">Acinetobacter bouvetii</name>
    <dbReference type="NCBI Taxonomy" id="202951"/>
    <lineage>
        <taxon>Bacteria</taxon>
        <taxon>Pseudomonadati</taxon>
        <taxon>Pseudomonadota</taxon>
        <taxon>Gammaproteobacteria</taxon>
        <taxon>Moraxellales</taxon>
        <taxon>Moraxellaceae</taxon>
        <taxon>Acinetobacter</taxon>
    </lineage>
</organism>
<dbReference type="NCBIfam" id="NF038215">
    <property type="entry name" value="acineto_lipo_PV"/>
    <property type="match status" value="1"/>
</dbReference>
<keyword evidence="1" id="KW-0732">Signal</keyword>
<feature type="signal peptide" evidence="1">
    <location>
        <begin position="1"/>
        <end position="27"/>
    </location>
</feature>
<sequence length="69" mass="7783">MKRGYVMKKLSVAVCSCLLLLLTACDAKNDYNKPKTEVRSMVIGGVPVYDQDYRLSQLSAREIQSNIEK</sequence>
<protein>
    <submittedName>
        <fullName evidence="2">Uncharacterized protein</fullName>
    </submittedName>
</protein>
<dbReference type="PROSITE" id="PS51257">
    <property type="entry name" value="PROKAR_LIPOPROTEIN"/>
    <property type="match status" value="1"/>
</dbReference>
<comment type="caution">
    <text evidence="2">The sequence shown here is derived from an EMBL/GenBank/DDBJ whole genome shotgun (WGS) entry which is preliminary data.</text>
</comment>
<reference evidence="2 3" key="1">
    <citation type="submission" date="2020-02" db="EMBL/GenBank/DDBJ databases">
        <authorList>
            <person name="Chaudhuri R."/>
        </authorList>
    </citation>
    <scope>NUCLEOTIDE SEQUENCE [LARGE SCALE GENOMIC DNA]</scope>
    <source>
        <strain evidence="2">SFB21</strain>
    </source>
</reference>
<dbReference type="Proteomes" id="UP000489961">
    <property type="component" value="Unassembled WGS sequence"/>
</dbReference>
<evidence type="ECO:0000313" key="3">
    <source>
        <dbReference type="Proteomes" id="UP000489961"/>
    </source>
</evidence>
<evidence type="ECO:0000256" key="1">
    <source>
        <dbReference type="SAM" id="SignalP"/>
    </source>
</evidence>
<accession>A0A811GE90</accession>